<name>A0A1G1YWG9_9BACT</name>
<feature type="domain" description="Fibronectin type-III" evidence="4">
    <location>
        <begin position="325"/>
        <end position="424"/>
    </location>
</feature>
<dbReference type="InterPro" id="IPR013783">
    <property type="entry name" value="Ig-like_fold"/>
</dbReference>
<feature type="domain" description="Fibronectin type-III" evidence="4">
    <location>
        <begin position="218"/>
        <end position="316"/>
    </location>
</feature>
<sequence>MGFYSSKKVEQKINKNNTTMRKFNRKVTFSFLALVVVSSYVLPGFISPALAADFNEGSQPYSTLRVSNYTANPGCSTCWDNNSVSADVDDVVSLGVFVNNTSSETANSTKVSIESDVASDGESVDFTVEIWASNADPISDTVTVNVSGGNVDSVDHVSTSVRDNFGDTKSFSGSEDSVMTSSGIGLGNILPGRDNSRIVVVRIEIVGDGNDDDNNGDDPQVTTRNAEDIDDNSAMLVCDVEAGDADTDVWFEWGEDNDDLDEDTSKVNVDANDNDTVEKTITGLDEDTKYYFRCLAEDDDGNEDTGSIKSFTTDEDGGSDSNANEPDVVTLPATGVSNTSATLRGEVDPNGDDTDAWFEWGTSRTNLNRTTSSQDMGDGSRDVSFSANISGLSADTTYYFRAMAENGEGEDQGSILSFRTTSPIVNVVTRFVDVFRTVEVAPEPEVEALIITLNANTRDVDRREIDYTVSYDNRTGLTLTDVVLTVPMPSELDFISSDPRESLNRDGELVFNIGTVRPGEQDSFLIETELANGVDANDEIRFVANVGYNDNSRVRKIVEVIDESTFGELSTAGGFTAAMIDAFRGLFTNPLLWIILFVLLVTFAVRYMLAAKDKRTNVLV</sequence>
<feature type="domain" description="Ig-like" evidence="3">
    <location>
        <begin position="219"/>
        <end position="312"/>
    </location>
</feature>
<gene>
    <name evidence="5" type="ORF">A2119_02750</name>
</gene>
<evidence type="ECO:0000259" key="3">
    <source>
        <dbReference type="PROSITE" id="PS50835"/>
    </source>
</evidence>
<feature type="region of interest" description="Disordered" evidence="1">
    <location>
        <begin position="300"/>
        <end position="353"/>
    </location>
</feature>
<evidence type="ECO:0000256" key="1">
    <source>
        <dbReference type="SAM" id="MobiDB-lite"/>
    </source>
</evidence>
<evidence type="ECO:0008006" key="7">
    <source>
        <dbReference type="Google" id="ProtNLM"/>
    </source>
</evidence>
<keyword evidence="2" id="KW-0812">Transmembrane</keyword>
<reference evidence="5 6" key="1">
    <citation type="journal article" date="2016" name="Nat. Commun.">
        <title>Thousands of microbial genomes shed light on interconnected biogeochemical processes in an aquifer system.</title>
        <authorList>
            <person name="Anantharaman K."/>
            <person name="Brown C.T."/>
            <person name="Hug L.A."/>
            <person name="Sharon I."/>
            <person name="Castelle C.J."/>
            <person name="Probst A.J."/>
            <person name="Thomas B.C."/>
            <person name="Singh A."/>
            <person name="Wilkins M.J."/>
            <person name="Karaoz U."/>
            <person name="Brodie E.L."/>
            <person name="Williams K.H."/>
            <person name="Hubbard S.S."/>
            <person name="Banfield J.F."/>
        </authorList>
    </citation>
    <scope>NUCLEOTIDE SEQUENCE [LARGE SCALE GENOMIC DNA]</scope>
</reference>
<dbReference type="EMBL" id="MHIS01000021">
    <property type="protein sequence ID" value="OGY56106.1"/>
    <property type="molecule type" value="Genomic_DNA"/>
</dbReference>
<feature type="transmembrane region" description="Helical" evidence="2">
    <location>
        <begin position="591"/>
        <end position="609"/>
    </location>
</feature>
<evidence type="ECO:0000256" key="2">
    <source>
        <dbReference type="SAM" id="Phobius"/>
    </source>
</evidence>
<evidence type="ECO:0000313" key="5">
    <source>
        <dbReference type="EMBL" id="OGY56106.1"/>
    </source>
</evidence>
<dbReference type="PROSITE" id="PS50835">
    <property type="entry name" value="IG_LIKE"/>
    <property type="match status" value="1"/>
</dbReference>
<dbReference type="Proteomes" id="UP000178179">
    <property type="component" value="Unassembled WGS sequence"/>
</dbReference>
<keyword evidence="2" id="KW-0472">Membrane</keyword>
<dbReference type="PROSITE" id="PS50853">
    <property type="entry name" value="FN3"/>
    <property type="match status" value="2"/>
</dbReference>
<evidence type="ECO:0000313" key="6">
    <source>
        <dbReference type="Proteomes" id="UP000178179"/>
    </source>
</evidence>
<dbReference type="Gene3D" id="2.60.40.10">
    <property type="entry name" value="Immunoglobulins"/>
    <property type="match status" value="2"/>
</dbReference>
<dbReference type="AlphaFoldDB" id="A0A1G1YWG9"/>
<dbReference type="InterPro" id="IPR007110">
    <property type="entry name" value="Ig-like_dom"/>
</dbReference>
<comment type="caution">
    <text evidence="5">The sequence shown here is derived from an EMBL/GenBank/DDBJ whole genome shotgun (WGS) entry which is preliminary data.</text>
</comment>
<protein>
    <recommendedName>
        <fullName evidence="7">DUF11 domain-containing protein</fullName>
    </recommendedName>
</protein>
<proteinExistence type="predicted"/>
<keyword evidence="2" id="KW-1133">Transmembrane helix</keyword>
<evidence type="ECO:0000259" key="4">
    <source>
        <dbReference type="PROSITE" id="PS50853"/>
    </source>
</evidence>
<dbReference type="InterPro" id="IPR003961">
    <property type="entry name" value="FN3_dom"/>
</dbReference>
<organism evidence="5 6">
    <name type="scientific">Candidatus Colwellbacteria bacterium GWA2_46_10</name>
    <dbReference type="NCBI Taxonomy" id="1797684"/>
    <lineage>
        <taxon>Bacteria</taxon>
        <taxon>Candidatus Colwelliibacteriota</taxon>
    </lineage>
</organism>
<accession>A0A1G1YWG9</accession>